<dbReference type="Gene3D" id="3.40.50.150">
    <property type="entry name" value="Vaccinia Virus protein VP39"/>
    <property type="match status" value="2"/>
</dbReference>
<reference evidence="1" key="2">
    <citation type="submission" date="2020-09" db="EMBL/GenBank/DDBJ databases">
        <authorList>
            <person name="Sun Q."/>
            <person name="Ohkuma M."/>
        </authorList>
    </citation>
    <scope>NUCLEOTIDE SEQUENCE</scope>
    <source>
        <strain evidence="1">JCM 14359</strain>
    </source>
</reference>
<reference evidence="1" key="1">
    <citation type="journal article" date="2014" name="Int. J. Syst. Evol. Microbiol.">
        <title>Complete genome sequence of Corynebacterium casei LMG S-19264T (=DSM 44701T), isolated from a smear-ripened cheese.</title>
        <authorList>
            <consortium name="US DOE Joint Genome Institute (JGI-PGF)"/>
            <person name="Walter F."/>
            <person name="Albersmeier A."/>
            <person name="Kalinowski J."/>
            <person name="Ruckert C."/>
        </authorList>
    </citation>
    <scope>NUCLEOTIDE SEQUENCE</scope>
    <source>
        <strain evidence="1">JCM 14359</strain>
    </source>
</reference>
<dbReference type="InterPro" id="IPR029063">
    <property type="entry name" value="SAM-dependent_MTases_sf"/>
</dbReference>
<proteinExistence type="predicted"/>
<protein>
    <recommendedName>
        <fullName evidence="3">Class I SAM-dependent methyltransferase</fullName>
    </recommendedName>
</protein>
<dbReference type="SUPFAM" id="SSF53335">
    <property type="entry name" value="S-adenosyl-L-methionine-dependent methyltransferases"/>
    <property type="match status" value="1"/>
</dbReference>
<keyword evidence="2" id="KW-1185">Reference proteome</keyword>
<comment type="caution">
    <text evidence="1">The sequence shown here is derived from an EMBL/GenBank/DDBJ whole genome shotgun (WGS) entry which is preliminary data.</text>
</comment>
<accession>A0A830E8J2</accession>
<gene>
    <name evidence="1" type="ORF">GCM10008995_09670</name>
</gene>
<evidence type="ECO:0000313" key="2">
    <source>
        <dbReference type="Proteomes" id="UP000653099"/>
    </source>
</evidence>
<organism evidence="1 2">
    <name type="scientific">Halobellus salinus</name>
    <dbReference type="NCBI Taxonomy" id="931585"/>
    <lineage>
        <taxon>Archaea</taxon>
        <taxon>Methanobacteriati</taxon>
        <taxon>Methanobacteriota</taxon>
        <taxon>Stenosarchaea group</taxon>
        <taxon>Halobacteria</taxon>
        <taxon>Halobacteriales</taxon>
        <taxon>Haloferacaceae</taxon>
        <taxon>Halobellus</taxon>
    </lineage>
</organism>
<dbReference type="EMBL" id="BMOC01000004">
    <property type="protein sequence ID" value="GGJ01958.1"/>
    <property type="molecule type" value="Genomic_DNA"/>
</dbReference>
<dbReference type="Proteomes" id="UP000653099">
    <property type="component" value="Unassembled WGS sequence"/>
</dbReference>
<evidence type="ECO:0008006" key="3">
    <source>
        <dbReference type="Google" id="ProtNLM"/>
    </source>
</evidence>
<sequence>MRAMPGRDTQSKSEQPLVLRVYRKFPEDIKSITRKVLKYSNIRPYTDILFDSPIRDRGWFNCYSAPPTDQCGNPIPWMPYSLIDFISDRLHSGLNVFEYGSGNSTEWFATYVSQVFSVEHNKDWYEKINGSLPSNAKILYRTGKKYITAIDEYDGFDIVVIDGKYRNECVKKAVQNLNSEGIILLDDTYRDQNKKIVDDLTGGEFKEIFFQGIGPVTSNIQKTSIIYRRNNCLDI</sequence>
<evidence type="ECO:0000313" key="1">
    <source>
        <dbReference type="EMBL" id="GGJ01958.1"/>
    </source>
</evidence>
<dbReference type="AlphaFoldDB" id="A0A830E8J2"/>
<name>A0A830E8J2_9EURY</name>